<accession>A0A4Y1YP43</accession>
<protein>
    <submittedName>
        <fullName evidence="1">Uncharacterized protein</fullName>
    </submittedName>
</protein>
<reference evidence="1 2" key="1">
    <citation type="submission" date="2019-06" db="EMBL/GenBank/DDBJ databases">
        <title>Nitrosomonas stercoris KYUHI-S whole genome shotgun sequence.</title>
        <authorList>
            <person name="Nakagawa T."/>
            <person name="Tsuchiya Y."/>
            <person name="Takahashi R."/>
        </authorList>
    </citation>
    <scope>NUCLEOTIDE SEQUENCE [LARGE SCALE GENOMIC DNA]</scope>
    <source>
        <strain evidence="1 2">KYUHI-S</strain>
    </source>
</reference>
<sequence length="98" mass="11130">MVFQAAEQQQHEVVFKEVYVAEKANNKVLLPVNNEQRALVNFQPSPLYTFPAGSIHNNYHSIHRGVTYENSTHHYPATEISSAIESTHAQQQSHTLTE</sequence>
<gene>
    <name evidence="1" type="ORF">Nstercoris_02215</name>
</gene>
<organism evidence="1 2">
    <name type="scientific">Nitrosomonas stercoris</name>
    <dbReference type="NCBI Taxonomy" id="1444684"/>
    <lineage>
        <taxon>Bacteria</taxon>
        <taxon>Pseudomonadati</taxon>
        <taxon>Pseudomonadota</taxon>
        <taxon>Betaproteobacteria</taxon>
        <taxon>Nitrosomonadales</taxon>
        <taxon>Nitrosomonadaceae</taxon>
        <taxon>Nitrosomonas</taxon>
    </lineage>
</organism>
<dbReference type="EMBL" id="AP019755">
    <property type="protein sequence ID" value="BBL35936.1"/>
    <property type="molecule type" value="Genomic_DNA"/>
</dbReference>
<evidence type="ECO:0000313" key="1">
    <source>
        <dbReference type="EMBL" id="BBL35936.1"/>
    </source>
</evidence>
<dbReference type="KEGG" id="nst:Nstercoris_02215"/>
<evidence type="ECO:0000313" key="2">
    <source>
        <dbReference type="Proteomes" id="UP000316473"/>
    </source>
</evidence>
<dbReference type="Proteomes" id="UP000316473">
    <property type="component" value="Chromosome"/>
</dbReference>
<name>A0A4Y1YP43_9PROT</name>
<keyword evidence="2" id="KW-1185">Reference proteome</keyword>
<proteinExistence type="predicted"/>
<dbReference type="AlphaFoldDB" id="A0A4Y1YP43"/>